<name>A0A1D8NNS8_YARLL</name>
<feature type="compositionally biased region" description="Basic and acidic residues" evidence="5">
    <location>
        <begin position="390"/>
        <end position="412"/>
    </location>
</feature>
<evidence type="ECO:0000256" key="5">
    <source>
        <dbReference type="SAM" id="MobiDB-lite"/>
    </source>
</evidence>
<protein>
    <recommendedName>
        <fullName evidence="6">CNH domain-containing protein</fullName>
    </recommendedName>
</protein>
<evidence type="ECO:0000256" key="2">
    <source>
        <dbReference type="ARBA" id="ARBA00022448"/>
    </source>
</evidence>
<reference evidence="7 8" key="1">
    <citation type="journal article" date="2016" name="PLoS ONE">
        <title>Sequence Assembly of Yarrowia lipolytica Strain W29/CLIB89 Shows Transposable Element Diversity.</title>
        <authorList>
            <person name="Magnan C."/>
            <person name="Yu J."/>
            <person name="Chang I."/>
            <person name="Jahn E."/>
            <person name="Kanomata Y."/>
            <person name="Wu J."/>
            <person name="Zeller M."/>
            <person name="Oakes M."/>
            <person name="Baldi P."/>
            <person name="Sandmeyer S."/>
        </authorList>
    </citation>
    <scope>NUCLEOTIDE SEQUENCE [LARGE SCALE GENOMIC DNA]</scope>
    <source>
        <strain evidence="8">CLIB89(W29)</strain>
    </source>
</reference>
<dbReference type="VEuPathDB" id="FungiDB:YALI0_F17006g"/>
<accession>A0A1D8NNS8</accession>
<dbReference type="PANTHER" id="PTHR12894">
    <property type="entry name" value="CNH DOMAIN CONTAINING"/>
    <property type="match status" value="1"/>
</dbReference>
<feature type="compositionally biased region" description="Acidic residues" evidence="5">
    <location>
        <begin position="379"/>
        <end position="389"/>
    </location>
</feature>
<dbReference type="InterPro" id="IPR001180">
    <property type="entry name" value="CNH_dom"/>
</dbReference>
<dbReference type="GO" id="GO:0006914">
    <property type="term" value="P:autophagy"/>
    <property type="evidence" value="ECO:0007669"/>
    <property type="project" value="TreeGrafter"/>
</dbReference>
<dbReference type="GO" id="GO:0034058">
    <property type="term" value="P:endosomal vesicle fusion"/>
    <property type="evidence" value="ECO:0007669"/>
    <property type="project" value="TreeGrafter"/>
</dbReference>
<dbReference type="PROSITE" id="PS50219">
    <property type="entry name" value="CNH"/>
    <property type="match status" value="1"/>
</dbReference>
<dbReference type="GO" id="GO:0016020">
    <property type="term" value="C:membrane"/>
    <property type="evidence" value="ECO:0007669"/>
    <property type="project" value="TreeGrafter"/>
</dbReference>
<dbReference type="KEGG" id="yli:2907987"/>
<evidence type="ECO:0000256" key="4">
    <source>
        <dbReference type="ARBA" id="ARBA00022927"/>
    </source>
</evidence>
<feature type="domain" description="CNH" evidence="6">
    <location>
        <begin position="53"/>
        <end position="353"/>
    </location>
</feature>
<evidence type="ECO:0000313" key="8">
    <source>
        <dbReference type="Proteomes" id="UP000182444"/>
    </source>
</evidence>
<proteinExistence type="predicted"/>
<feature type="region of interest" description="Disordered" evidence="5">
    <location>
        <begin position="341"/>
        <end position="418"/>
    </location>
</feature>
<dbReference type="GeneID" id="2907987"/>
<evidence type="ECO:0000256" key="3">
    <source>
        <dbReference type="ARBA" id="ARBA00022490"/>
    </source>
</evidence>
<feature type="compositionally biased region" description="Basic and acidic residues" evidence="5">
    <location>
        <begin position="341"/>
        <end position="378"/>
    </location>
</feature>
<dbReference type="RefSeq" id="XP_505517.3">
    <property type="nucleotide sequence ID" value="XM_505517.3"/>
</dbReference>
<dbReference type="GO" id="GO:0005737">
    <property type="term" value="C:cytoplasm"/>
    <property type="evidence" value="ECO:0007669"/>
    <property type="project" value="UniProtKB-SubCell"/>
</dbReference>
<gene>
    <name evidence="7" type="ORF">YALI1_F22836g</name>
</gene>
<keyword evidence="3" id="KW-0963">Cytoplasm</keyword>
<evidence type="ECO:0000313" key="7">
    <source>
        <dbReference type="EMBL" id="AOW07295.1"/>
    </source>
</evidence>
<sequence length="1109" mass="123825">MTCNPISSVQQNTLPVDLLQTAHHVAATLQNKASMETPPYLKVQTLAPDVLEGATITCIEAWENSLYLGTSDGEVLHFFCVQDIEVSSTDRGREIAPPQYIIASRQKVHATRTRTVDKIVVLPQISRALVLSNSTVSVFSVPEFAPASGFGKVRDVLDMCVDQDISKALLKNPTAAASSVHVTTFTKNTIRIVNVSANGLKLVKDVSYAEALTGVRRGRLCLVGNTKTYDLVDVERVRKVPLFEVWSGADSGADLKPQPVAALVGDSEFLVACGTQKGDPAMGMIINSDGDISRGTIAWNDYPTSVVVDYPLVGAVVGQKVCFHNVVNQTEVLIGDEVDDKVSKEEKSDDKQECKKDSNTDGDNGNKDKGDKKDKKDMEDAEGESEEGEDKGTDNEAGEEAKKPEGASKENTEATVEPATKVTISKVLKQFDIPFPEMVNKLTLVDVYAKDKGGSKDDIKDIEESSHSTKLSSWCKTSSNIFTYSDKGVFTYISTPRLFHLENLVEQQKLGELYIELESFGHGDNANSEAANRQKEYLQLLVCLSHLSHDRQADFKQIWTNSFHDYLLDLKILMYIFCPKILDKLEVPNGVVTALDVSKSMVAPDDKSGDVVSRKWWHTCYDICQYHLRDPNTADFKGRWMLEVLLCQLLVSDCASDLLKENTAEDSSDVVTGAIMHLVESQLVTDKGISESAEILREHKKWYPLSLLDLRVNKIASVCEIWQSILAGDIEEPLFTNGPKRLSALLKTCSDKELVRAYGLWLVDKFPQEGVAIFVDQDSSNAGSKIKFNSKEDKDKISTAIKAMQNQVAWKSYLQQMLFVEGEVSMVGEYVGLLIDECIADIKDAKDYDEDEVSAAYRALNPPKRSYFEFLKSKKGTDTTLASRVEIIRMIDRGLCGEKKEKGDDKSHNGKKSRGKGVFGDAKWHFDVNWSSSLTLEDYLSFQEKLIPYQNQFLLELVIIYGQLGDHQRCIDMLVHDLTDYQTAVDYCANVDNVEGSTPAADEILKRSLFTHLFKQLLKITSDQDTKVYYCRHVMEKYGNHLETKFVLNAVPPNWPIEILNGYLKNVLRQLTNDKNKSLMMKSLTRSENVSMTNELTALTRIDAEVRRE</sequence>
<dbReference type="AlphaFoldDB" id="A0A1D8NNS8"/>
<evidence type="ECO:0000256" key="1">
    <source>
        <dbReference type="ARBA" id="ARBA00004496"/>
    </source>
</evidence>
<dbReference type="EMBL" id="CP017558">
    <property type="protein sequence ID" value="AOW07295.1"/>
    <property type="molecule type" value="Genomic_DNA"/>
</dbReference>
<dbReference type="VEuPathDB" id="FungiDB:YALI1_F22836g"/>
<keyword evidence="4" id="KW-0653">Protein transport</keyword>
<organism evidence="7 8">
    <name type="scientific">Yarrowia lipolytica</name>
    <name type="common">Candida lipolytica</name>
    <dbReference type="NCBI Taxonomy" id="4952"/>
    <lineage>
        <taxon>Eukaryota</taxon>
        <taxon>Fungi</taxon>
        <taxon>Dikarya</taxon>
        <taxon>Ascomycota</taxon>
        <taxon>Saccharomycotina</taxon>
        <taxon>Dipodascomycetes</taxon>
        <taxon>Dipodascales</taxon>
        <taxon>Dipodascales incertae sedis</taxon>
        <taxon>Yarrowia</taxon>
    </lineage>
</organism>
<dbReference type="InterPro" id="IPR032914">
    <property type="entry name" value="Vam6/VPS39/TRAP1"/>
</dbReference>
<dbReference type="GO" id="GO:0015031">
    <property type="term" value="P:protein transport"/>
    <property type="evidence" value="ECO:0007669"/>
    <property type="project" value="UniProtKB-KW"/>
</dbReference>
<dbReference type="eggNOG" id="KOG2063">
    <property type="taxonomic scope" value="Eukaryota"/>
</dbReference>
<dbReference type="Proteomes" id="UP000182444">
    <property type="component" value="Chromosome 1F"/>
</dbReference>
<evidence type="ECO:0000259" key="6">
    <source>
        <dbReference type="PROSITE" id="PS50219"/>
    </source>
</evidence>
<comment type="subcellular location">
    <subcellularLocation>
        <location evidence="1">Cytoplasm</location>
    </subcellularLocation>
</comment>
<keyword evidence="2" id="KW-0813">Transport</keyword>
<dbReference type="PANTHER" id="PTHR12894:SF27">
    <property type="entry name" value="TRANSFORMING GROWTH FACTOR-BETA RECEPTOR-ASSOCIATED PROTEIN 1"/>
    <property type="match status" value="1"/>
</dbReference>